<dbReference type="SUPFAM" id="SSF52172">
    <property type="entry name" value="CheY-like"/>
    <property type="match status" value="2"/>
</dbReference>
<dbReference type="AlphaFoldDB" id="A0A7C4KGS7"/>
<dbReference type="InterPro" id="IPR000792">
    <property type="entry name" value="Tscrpt_reg_LuxR_C"/>
</dbReference>
<dbReference type="InterPro" id="IPR011006">
    <property type="entry name" value="CheY-like_superfamily"/>
</dbReference>
<evidence type="ECO:0000259" key="3">
    <source>
        <dbReference type="PROSITE" id="PS50043"/>
    </source>
</evidence>
<proteinExistence type="predicted"/>
<dbReference type="PRINTS" id="PR00038">
    <property type="entry name" value="HTHLUXR"/>
</dbReference>
<dbReference type="GO" id="GO:0003677">
    <property type="term" value="F:DNA binding"/>
    <property type="evidence" value="ECO:0007669"/>
    <property type="project" value="UniProtKB-KW"/>
</dbReference>
<sequence>MMTGKPRALVVDDDRSWQEILREILEDAGCEVDSASSLNEVQRLIAVPHRVAVIDLALNERDHHNQDGLMVLMLLRERDPHCSAILLTGYATVELAVSAIRQYGAENVLRKEVFTRGEFKKLLLPMLSAPEERPEASMPAVAPPPPTEASRVARILLVEDDQSWQDILSELLGESGFQVRVCRSFGEALGCLRRERYQLAVIDLSLSHASGGGLAGATRPEDLEGYRLLLGFQGGGTPVIVLSGMTDPALIEQTFTRPQVFAYLEKQSFHRKVFLRTVHEALQQKGPPAEFEKLTEREREVLELLAEGKTNKEIAEALVITTNTVKRHLKSIFAKLDIHTRAAAVARVRGDQ</sequence>
<dbReference type="InterPro" id="IPR036388">
    <property type="entry name" value="WH-like_DNA-bd_sf"/>
</dbReference>
<evidence type="ECO:0000259" key="4">
    <source>
        <dbReference type="PROSITE" id="PS50110"/>
    </source>
</evidence>
<dbReference type="PROSITE" id="PS50043">
    <property type="entry name" value="HTH_LUXR_2"/>
    <property type="match status" value="1"/>
</dbReference>
<organism evidence="5">
    <name type="scientific">Anaerolinea thermolimosa</name>
    <dbReference type="NCBI Taxonomy" id="229919"/>
    <lineage>
        <taxon>Bacteria</taxon>
        <taxon>Bacillati</taxon>
        <taxon>Chloroflexota</taxon>
        <taxon>Anaerolineae</taxon>
        <taxon>Anaerolineales</taxon>
        <taxon>Anaerolineaceae</taxon>
        <taxon>Anaerolinea</taxon>
    </lineage>
</organism>
<dbReference type="CDD" id="cd06170">
    <property type="entry name" value="LuxR_C_like"/>
    <property type="match status" value="1"/>
</dbReference>
<feature type="domain" description="Response regulatory" evidence="4">
    <location>
        <begin position="154"/>
        <end position="281"/>
    </location>
</feature>
<evidence type="ECO:0000256" key="1">
    <source>
        <dbReference type="ARBA" id="ARBA00023125"/>
    </source>
</evidence>
<feature type="modified residue" description="4-aspartylphosphate" evidence="2">
    <location>
        <position position="203"/>
    </location>
</feature>
<feature type="modified residue" description="4-aspartylphosphate" evidence="2">
    <location>
        <position position="55"/>
    </location>
</feature>
<dbReference type="Pfam" id="PF00072">
    <property type="entry name" value="Response_reg"/>
    <property type="match status" value="2"/>
</dbReference>
<feature type="domain" description="Response regulatory" evidence="4">
    <location>
        <begin position="7"/>
        <end position="126"/>
    </location>
</feature>
<dbReference type="GO" id="GO:0006355">
    <property type="term" value="P:regulation of DNA-templated transcription"/>
    <property type="evidence" value="ECO:0007669"/>
    <property type="project" value="InterPro"/>
</dbReference>
<dbReference type="PANTHER" id="PTHR43214">
    <property type="entry name" value="TWO-COMPONENT RESPONSE REGULATOR"/>
    <property type="match status" value="1"/>
</dbReference>
<keyword evidence="1" id="KW-0238">DNA-binding</keyword>
<gene>
    <name evidence="5" type="ORF">ENT37_05530</name>
</gene>
<evidence type="ECO:0000313" key="5">
    <source>
        <dbReference type="EMBL" id="HGS21314.1"/>
    </source>
</evidence>
<keyword evidence="2" id="KW-0597">Phosphoprotein</keyword>
<comment type="caution">
    <text evidence="5">The sequence shown here is derived from an EMBL/GenBank/DDBJ whole genome shotgun (WGS) entry which is preliminary data.</text>
</comment>
<feature type="domain" description="HTH luxR-type" evidence="3">
    <location>
        <begin position="287"/>
        <end position="352"/>
    </location>
</feature>
<dbReference type="InterPro" id="IPR039420">
    <property type="entry name" value="WalR-like"/>
</dbReference>
<dbReference type="CDD" id="cd00156">
    <property type="entry name" value="REC"/>
    <property type="match status" value="2"/>
</dbReference>
<dbReference type="InterPro" id="IPR001789">
    <property type="entry name" value="Sig_transdc_resp-reg_receiver"/>
</dbReference>
<dbReference type="Gene3D" id="3.40.50.2300">
    <property type="match status" value="2"/>
</dbReference>
<dbReference type="SUPFAM" id="SSF46894">
    <property type="entry name" value="C-terminal effector domain of the bipartite response regulators"/>
    <property type="match status" value="1"/>
</dbReference>
<reference evidence="5" key="1">
    <citation type="journal article" date="2020" name="mSystems">
        <title>Genome- and Community-Level Interaction Insights into Carbon Utilization and Element Cycling Functions of Hydrothermarchaeota in Hydrothermal Sediment.</title>
        <authorList>
            <person name="Zhou Z."/>
            <person name="Liu Y."/>
            <person name="Xu W."/>
            <person name="Pan J."/>
            <person name="Luo Z.H."/>
            <person name="Li M."/>
        </authorList>
    </citation>
    <scope>NUCLEOTIDE SEQUENCE [LARGE SCALE GENOMIC DNA]</scope>
    <source>
        <strain evidence="5">SpSt-573</strain>
    </source>
</reference>
<dbReference type="Gene3D" id="1.10.10.10">
    <property type="entry name" value="Winged helix-like DNA-binding domain superfamily/Winged helix DNA-binding domain"/>
    <property type="match status" value="1"/>
</dbReference>
<dbReference type="PROSITE" id="PS50110">
    <property type="entry name" value="RESPONSE_REGULATORY"/>
    <property type="match status" value="2"/>
</dbReference>
<dbReference type="Pfam" id="PF00196">
    <property type="entry name" value="GerE"/>
    <property type="match status" value="1"/>
</dbReference>
<dbReference type="PANTHER" id="PTHR43214:SF44">
    <property type="entry name" value="TWO-COMPONENT RESPONSE REGULATOR"/>
    <property type="match status" value="1"/>
</dbReference>
<dbReference type="GO" id="GO:0000160">
    <property type="term" value="P:phosphorelay signal transduction system"/>
    <property type="evidence" value="ECO:0007669"/>
    <property type="project" value="InterPro"/>
</dbReference>
<dbReference type="EMBL" id="DSYK01000284">
    <property type="protein sequence ID" value="HGS21314.1"/>
    <property type="molecule type" value="Genomic_DNA"/>
</dbReference>
<dbReference type="SMART" id="SM00421">
    <property type="entry name" value="HTH_LUXR"/>
    <property type="match status" value="1"/>
</dbReference>
<evidence type="ECO:0000256" key="2">
    <source>
        <dbReference type="PROSITE-ProRule" id="PRU00169"/>
    </source>
</evidence>
<dbReference type="PROSITE" id="PS00622">
    <property type="entry name" value="HTH_LUXR_1"/>
    <property type="match status" value="1"/>
</dbReference>
<dbReference type="InterPro" id="IPR016032">
    <property type="entry name" value="Sig_transdc_resp-reg_C-effctor"/>
</dbReference>
<protein>
    <submittedName>
        <fullName evidence="5">Response regulator</fullName>
    </submittedName>
</protein>
<accession>A0A7C4KGS7</accession>
<dbReference type="SMART" id="SM00448">
    <property type="entry name" value="REC"/>
    <property type="match status" value="2"/>
</dbReference>
<name>A0A7C4KGS7_9CHLR</name>